<evidence type="ECO:0000313" key="3">
    <source>
        <dbReference type="Proteomes" id="UP001237156"/>
    </source>
</evidence>
<organism evidence="2 3">
    <name type="scientific">Ottowia cancrivicina</name>
    <dbReference type="NCBI Taxonomy" id="3040346"/>
    <lineage>
        <taxon>Bacteria</taxon>
        <taxon>Pseudomonadati</taxon>
        <taxon>Pseudomonadota</taxon>
        <taxon>Betaproteobacteria</taxon>
        <taxon>Burkholderiales</taxon>
        <taxon>Comamonadaceae</taxon>
        <taxon>Ottowia</taxon>
    </lineage>
</organism>
<reference evidence="2 3" key="1">
    <citation type="submission" date="2023-04" db="EMBL/GenBank/DDBJ databases">
        <title>Ottowia paracancer sp. nov., isolated from human stomach.</title>
        <authorList>
            <person name="Song Y."/>
        </authorList>
    </citation>
    <scope>NUCLEOTIDE SEQUENCE [LARGE SCALE GENOMIC DNA]</scope>
    <source>
        <strain evidence="2 3">10c7w1</strain>
    </source>
</reference>
<keyword evidence="1" id="KW-0812">Transmembrane</keyword>
<protein>
    <submittedName>
        <fullName evidence="2">Uncharacterized protein</fullName>
    </submittedName>
</protein>
<evidence type="ECO:0000313" key="2">
    <source>
        <dbReference type="EMBL" id="MDG9699386.1"/>
    </source>
</evidence>
<dbReference type="EMBL" id="JARVII010000010">
    <property type="protein sequence ID" value="MDG9699386.1"/>
    <property type="molecule type" value="Genomic_DNA"/>
</dbReference>
<dbReference type="AlphaFoldDB" id="A0AAW6RLF0"/>
<feature type="transmembrane region" description="Helical" evidence="1">
    <location>
        <begin position="40"/>
        <end position="62"/>
    </location>
</feature>
<sequence>MLYHGCHIMALKQEPIENLEHQVFSRPIPFTKRKLKMKNICLAAIGLISFMLHFNLTIVAFMKSSAIYADEKTILWRSVLEYLSIPIGYIDGYLFIDNVIVLIMLNSLIWTCLIVFVIWRLTMFKKT</sequence>
<dbReference type="Proteomes" id="UP001237156">
    <property type="component" value="Unassembled WGS sequence"/>
</dbReference>
<dbReference type="RefSeq" id="WP_279524292.1">
    <property type="nucleotide sequence ID" value="NZ_JARVII010000010.1"/>
</dbReference>
<name>A0AAW6RLF0_9BURK</name>
<evidence type="ECO:0000256" key="1">
    <source>
        <dbReference type="SAM" id="Phobius"/>
    </source>
</evidence>
<comment type="caution">
    <text evidence="2">The sequence shown here is derived from an EMBL/GenBank/DDBJ whole genome shotgun (WGS) entry which is preliminary data.</text>
</comment>
<feature type="transmembrane region" description="Helical" evidence="1">
    <location>
        <begin position="99"/>
        <end position="119"/>
    </location>
</feature>
<keyword evidence="3" id="KW-1185">Reference proteome</keyword>
<keyword evidence="1" id="KW-0472">Membrane</keyword>
<accession>A0AAW6RLF0</accession>
<gene>
    <name evidence="2" type="ORF">QB898_06580</name>
</gene>
<proteinExistence type="predicted"/>
<keyword evidence="1" id="KW-1133">Transmembrane helix</keyword>